<protein>
    <submittedName>
        <fullName evidence="7">DMT family transporter</fullName>
    </submittedName>
</protein>
<keyword evidence="4 5" id="KW-0472">Membrane</keyword>
<name>A0A7J9SLW4_9EURY</name>
<dbReference type="EMBL" id="JACKXD010000002">
    <property type="protein sequence ID" value="MBB6646011.1"/>
    <property type="molecule type" value="Genomic_DNA"/>
</dbReference>
<dbReference type="Pfam" id="PF00892">
    <property type="entry name" value="EamA"/>
    <property type="match status" value="2"/>
</dbReference>
<dbReference type="PANTHER" id="PTHR32322:SF2">
    <property type="entry name" value="EAMA DOMAIN-CONTAINING PROTEIN"/>
    <property type="match status" value="1"/>
</dbReference>
<dbReference type="InterPro" id="IPR050638">
    <property type="entry name" value="AA-Vitamin_Transporters"/>
</dbReference>
<proteinExistence type="predicted"/>
<comment type="subcellular location">
    <subcellularLocation>
        <location evidence="1">Membrane</location>
        <topology evidence="1">Multi-pass membrane protein</topology>
    </subcellularLocation>
</comment>
<dbReference type="Gene3D" id="1.10.3730.20">
    <property type="match status" value="1"/>
</dbReference>
<dbReference type="Proteomes" id="UP000546257">
    <property type="component" value="Unassembled WGS sequence"/>
</dbReference>
<evidence type="ECO:0000313" key="8">
    <source>
        <dbReference type="Proteomes" id="UP000546257"/>
    </source>
</evidence>
<evidence type="ECO:0000256" key="5">
    <source>
        <dbReference type="SAM" id="Phobius"/>
    </source>
</evidence>
<feature type="transmembrane region" description="Helical" evidence="5">
    <location>
        <begin position="127"/>
        <end position="147"/>
    </location>
</feature>
<organism evidence="7 8">
    <name type="scientific">Halobellus ruber</name>
    <dbReference type="NCBI Taxonomy" id="2761102"/>
    <lineage>
        <taxon>Archaea</taxon>
        <taxon>Methanobacteriati</taxon>
        <taxon>Methanobacteriota</taxon>
        <taxon>Stenosarchaea group</taxon>
        <taxon>Halobacteria</taxon>
        <taxon>Halobacteriales</taxon>
        <taxon>Haloferacaceae</taxon>
        <taxon>Halobellus</taxon>
    </lineage>
</organism>
<keyword evidence="2 5" id="KW-0812">Transmembrane</keyword>
<feature type="transmembrane region" description="Helical" evidence="5">
    <location>
        <begin position="69"/>
        <end position="91"/>
    </location>
</feature>
<feature type="transmembrane region" description="Helical" evidence="5">
    <location>
        <begin position="247"/>
        <end position="267"/>
    </location>
</feature>
<evidence type="ECO:0000256" key="4">
    <source>
        <dbReference type="ARBA" id="ARBA00023136"/>
    </source>
</evidence>
<accession>A0A7J9SLW4</accession>
<dbReference type="PANTHER" id="PTHR32322">
    <property type="entry name" value="INNER MEMBRANE TRANSPORTER"/>
    <property type="match status" value="1"/>
</dbReference>
<feature type="transmembrane region" description="Helical" evidence="5">
    <location>
        <begin position="6"/>
        <end position="25"/>
    </location>
</feature>
<dbReference type="InterPro" id="IPR037185">
    <property type="entry name" value="EmrE-like"/>
</dbReference>
<reference evidence="7 8" key="1">
    <citation type="submission" date="2020-08" db="EMBL/GenBank/DDBJ databases">
        <authorList>
            <person name="Seo M.-J."/>
        </authorList>
    </citation>
    <scope>NUCLEOTIDE SEQUENCE [LARGE SCALE GENOMIC DNA]</scope>
    <source>
        <strain evidence="7 8">MBLA0160</strain>
    </source>
</reference>
<keyword evidence="8" id="KW-1185">Reference proteome</keyword>
<evidence type="ECO:0000259" key="6">
    <source>
        <dbReference type="Pfam" id="PF00892"/>
    </source>
</evidence>
<gene>
    <name evidence="7" type="ORF">H5V44_06875</name>
</gene>
<feature type="domain" description="EamA" evidence="6">
    <location>
        <begin position="159"/>
        <end position="294"/>
    </location>
</feature>
<evidence type="ECO:0000256" key="1">
    <source>
        <dbReference type="ARBA" id="ARBA00004141"/>
    </source>
</evidence>
<comment type="caution">
    <text evidence="7">The sequence shown here is derived from an EMBL/GenBank/DDBJ whole genome shotgun (WGS) entry which is preliminary data.</text>
</comment>
<feature type="transmembrane region" description="Helical" evidence="5">
    <location>
        <begin position="103"/>
        <end position="121"/>
    </location>
</feature>
<feature type="domain" description="EamA" evidence="6">
    <location>
        <begin position="8"/>
        <end position="144"/>
    </location>
</feature>
<dbReference type="AlphaFoldDB" id="A0A7J9SLW4"/>
<dbReference type="GO" id="GO:0016020">
    <property type="term" value="C:membrane"/>
    <property type="evidence" value="ECO:0007669"/>
    <property type="project" value="UniProtKB-SubCell"/>
</dbReference>
<feature type="transmembrane region" description="Helical" evidence="5">
    <location>
        <begin position="220"/>
        <end position="241"/>
    </location>
</feature>
<keyword evidence="3 5" id="KW-1133">Transmembrane helix</keyword>
<dbReference type="InterPro" id="IPR000620">
    <property type="entry name" value="EamA_dom"/>
</dbReference>
<feature type="transmembrane region" description="Helical" evidence="5">
    <location>
        <begin position="159"/>
        <end position="178"/>
    </location>
</feature>
<dbReference type="SUPFAM" id="SSF103481">
    <property type="entry name" value="Multidrug resistance efflux transporter EmrE"/>
    <property type="match status" value="2"/>
</dbReference>
<evidence type="ECO:0000256" key="2">
    <source>
        <dbReference type="ARBA" id="ARBA00022692"/>
    </source>
</evidence>
<feature type="transmembrane region" description="Helical" evidence="5">
    <location>
        <begin position="37"/>
        <end position="57"/>
    </location>
</feature>
<feature type="transmembrane region" description="Helical" evidence="5">
    <location>
        <begin position="190"/>
        <end position="208"/>
    </location>
</feature>
<sequence>MSAALSVLSLSLVSGLCWGIGPIFSKLGMEHGGRSERATLVVLSVGATIFWVVSLGSRVGLGGGGNLPLVALSAFVVSGLCGTSLAWLLWFRGIDRVGASVSNVVFYSQPLFAVLLAALLLGERVTATVAVGVALIVGGITLLSLSGDRAVGSWNLSSLLFPLGAAVLAAGGTVLNRFGFSISAVTPLEAATVNLTSALPLMVGYALVRQRSVFTGVGRSDLYFVGSGLANAAALFTMFAALETGSVVLVAPIVGTSPLFTTLFASMMIPDVERVTRRTVVSAALTVAGVAAISFV</sequence>
<evidence type="ECO:0000256" key="3">
    <source>
        <dbReference type="ARBA" id="ARBA00022989"/>
    </source>
</evidence>
<dbReference type="RefSeq" id="WP_185192367.1">
    <property type="nucleotide sequence ID" value="NZ_JACKXD010000002.1"/>
</dbReference>
<evidence type="ECO:0000313" key="7">
    <source>
        <dbReference type="EMBL" id="MBB6646011.1"/>
    </source>
</evidence>